<evidence type="ECO:0000256" key="1">
    <source>
        <dbReference type="SAM" id="MobiDB-lite"/>
    </source>
</evidence>
<keyword evidence="3" id="KW-1185">Reference proteome</keyword>
<reference evidence="3" key="1">
    <citation type="journal article" date="2019" name="Int. J. Syst. Evol. Microbiol.">
        <title>The Global Catalogue of Microorganisms (GCM) 10K type strain sequencing project: providing services to taxonomists for standard genome sequencing and annotation.</title>
        <authorList>
            <consortium name="The Broad Institute Genomics Platform"/>
            <consortium name="The Broad Institute Genome Sequencing Center for Infectious Disease"/>
            <person name="Wu L."/>
            <person name="Ma J."/>
        </authorList>
    </citation>
    <scope>NUCLEOTIDE SEQUENCE [LARGE SCALE GENOMIC DNA]</scope>
    <source>
        <strain evidence="3">JCM 17804</strain>
    </source>
</reference>
<sequence length="43" mass="4777">MGRRRGPNRRVVCGSFGYEDAAHPANGFRTGRVPMAERPGRPH</sequence>
<dbReference type="Proteomes" id="UP001500975">
    <property type="component" value="Unassembled WGS sequence"/>
</dbReference>
<organism evidence="2 3">
    <name type="scientific">Variovorax defluvii</name>
    <dbReference type="NCBI Taxonomy" id="913761"/>
    <lineage>
        <taxon>Bacteria</taxon>
        <taxon>Pseudomonadati</taxon>
        <taxon>Pseudomonadota</taxon>
        <taxon>Betaproteobacteria</taxon>
        <taxon>Burkholderiales</taxon>
        <taxon>Comamonadaceae</taxon>
        <taxon>Variovorax</taxon>
    </lineage>
</organism>
<evidence type="ECO:0000313" key="3">
    <source>
        <dbReference type="Proteomes" id="UP001500975"/>
    </source>
</evidence>
<feature type="region of interest" description="Disordered" evidence="1">
    <location>
        <begin position="19"/>
        <end position="43"/>
    </location>
</feature>
<accession>A0ABP8I9C3</accession>
<protein>
    <submittedName>
        <fullName evidence="2">Uncharacterized protein</fullName>
    </submittedName>
</protein>
<gene>
    <name evidence="2" type="ORF">GCM10023165_44450</name>
</gene>
<comment type="caution">
    <text evidence="2">The sequence shown here is derived from an EMBL/GenBank/DDBJ whole genome shotgun (WGS) entry which is preliminary data.</text>
</comment>
<proteinExistence type="predicted"/>
<name>A0ABP8I9C3_9BURK</name>
<evidence type="ECO:0000313" key="2">
    <source>
        <dbReference type="EMBL" id="GAA4353809.1"/>
    </source>
</evidence>
<dbReference type="EMBL" id="BAABGJ010000079">
    <property type="protein sequence ID" value="GAA4353809.1"/>
    <property type="molecule type" value="Genomic_DNA"/>
</dbReference>